<feature type="domain" description="DBF4-type" evidence="5">
    <location>
        <begin position="215"/>
        <end position="264"/>
    </location>
</feature>
<evidence type="ECO:0000259" key="5">
    <source>
        <dbReference type="PROSITE" id="PS51265"/>
    </source>
</evidence>
<evidence type="ECO:0000313" key="7">
    <source>
        <dbReference type="Proteomes" id="UP000887013"/>
    </source>
</evidence>
<keyword evidence="2 4" id="KW-0863">Zinc-finger</keyword>
<dbReference type="GO" id="GO:0043539">
    <property type="term" value="F:protein serine/threonine kinase activator activity"/>
    <property type="evidence" value="ECO:0007669"/>
    <property type="project" value="TreeGrafter"/>
</dbReference>
<protein>
    <submittedName>
        <fullName evidence="6">DBF4-type domain-containing protein</fullName>
    </submittedName>
</protein>
<dbReference type="PANTHER" id="PTHR15375">
    <property type="entry name" value="ACTIVATOR OF S-PHASE KINASE-RELATED"/>
    <property type="match status" value="1"/>
</dbReference>
<dbReference type="SMART" id="SM00586">
    <property type="entry name" value="ZnF_DBF"/>
    <property type="match status" value="1"/>
</dbReference>
<keyword evidence="7" id="KW-1185">Reference proteome</keyword>
<dbReference type="GO" id="GO:0010571">
    <property type="term" value="P:positive regulation of nuclear cell cycle DNA replication"/>
    <property type="evidence" value="ECO:0007669"/>
    <property type="project" value="TreeGrafter"/>
</dbReference>
<comment type="caution">
    <text evidence="6">The sequence shown here is derived from an EMBL/GenBank/DDBJ whole genome shotgun (WGS) entry which is preliminary data.</text>
</comment>
<evidence type="ECO:0000256" key="2">
    <source>
        <dbReference type="ARBA" id="ARBA00022771"/>
    </source>
</evidence>
<keyword evidence="1" id="KW-0479">Metal-binding</keyword>
<dbReference type="InterPro" id="IPR038545">
    <property type="entry name" value="Znf_DBF_sf"/>
</dbReference>
<evidence type="ECO:0000256" key="1">
    <source>
        <dbReference type="ARBA" id="ARBA00022723"/>
    </source>
</evidence>
<dbReference type="GO" id="GO:0031431">
    <property type="term" value="C:Dbf4-dependent protein kinase complex"/>
    <property type="evidence" value="ECO:0007669"/>
    <property type="project" value="TreeGrafter"/>
</dbReference>
<dbReference type="PANTHER" id="PTHR15375:SF26">
    <property type="entry name" value="PROTEIN CHIFFON"/>
    <property type="match status" value="1"/>
</dbReference>
<dbReference type="GO" id="GO:0003676">
    <property type="term" value="F:nucleic acid binding"/>
    <property type="evidence" value="ECO:0007669"/>
    <property type="project" value="InterPro"/>
</dbReference>
<dbReference type="Pfam" id="PF07535">
    <property type="entry name" value="zf-DBF"/>
    <property type="match status" value="1"/>
</dbReference>
<dbReference type="GO" id="GO:1901987">
    <property type="term" value="P:regulation of cell cycle phase transition"/>
    <property type="evidence" value="ECO:0007669"/>
    <property type="project" value="TreeGrafter"/>
</dbReference>
<dbReference type="OrthoDB" id="21380at2759"/>
<dbReference type="InterPro" id="IPR051590">
    <property type="entry name" value="Replication_Regulatory_Kinase"/>
</dbReference>
<dbReference type="EMBL" id="BMAW01122169">
    <property type="protein sequence ID" value="GFT97787.1"/>
    <property type="molecule type" value="Genomic_DNA"/>
</dbReference>
<reference evidence="6" key="1">
    <citation type="submission" date="2020-08" db="EMBL/GenBank/DDBJ databases">
        <title>Multicomponent nature underlies the extraordinary mechanical properties of spider dragline silk.</title>
        <authorList>
            <person name="Kono N."/>
            <person name="Nakamura H."/>
            <person name="Mori M."/>
            <person name="Yoshida Y."/>
            <person name="Ohtoshi R."/>
            <person name="Malay A.D."/>
            <person name="Moran D.A.P."/>
            <person name="Tomita M."/>
            <person name="Numata K."/>
            <person name="Arakawa K."/>
        </authorList>
    </citation>
    <scope>NUCLEOTIDE SEQUENCE</scope>
</reference>
<dbReference type="Gene3D" id="6.10.250.3410">
    <property type="entry name" value="DBF zinc finger"/>
    <property type="match status" value="1"/>
</dbReference>
<evidence type="ECO:0000313" key="6">
    <source>
        <dbReference type="EMBL" id="GFT97787.1"/>
    </source>
</evidence>
<dbReference type="PROSITE" id="PS51265">
    <property type="entry name" value="ZF_DBF4"/>
    <property type="match status" value="1"/>
</dbReference>
<organism evidence="6 7">
    <name type="scientific">Nephila pilipes</name>
    <name type="common">Giant wood spider</name>
    <name type="synonym">Nephila maculata</name>
    <dbReference type="NCBI Taxonomy" id="299642"/>
    <lineage>
        <taxon>Eukaryota</taxon>
        <taxon>Metazoa</taxon>
        <taxon>Ecdysozoa</taxon>
        <taxon>Arthropoda</taxon>
        <taxon>Chelicerata</taxon>
        <taxon>Arachnida</taxon>
        <taxon>Araneae</taxon>
        <taxon>Araneomorphae</taxon>
        <taxon>Entelegynae</taxon>
        <taxon>Araneoidea</taxon>
        <taxon>Nephilidae</taxon>
        <taxon>Nephila</taxon>
    </lineage>
</organism>
<evidence type="ECO:0000256" key="4">
    <source>
        <dbReference type="PROSITE-ProRule" id="PRU00600"/>
    </source>
</evidence>
<evidence type="ECO:0000256" key="3">
    <source>
        <dbReference type="ARBA" id="ARBA00022833"/>
    </source>
</evidence>
<dbReference type="GO" id="GO:0008270">
    <property type="term" value="F:zinc ion binding"/>
    <property type="evidence" value="ECO:0007669"/>
    <property type="project" value="UniProtKB-KW"/>
</dbReference>
<dbReference type="InterPro" id="IPR006572">
    <property type="entry name" value="Znf_DBF"/>
</dbReference>
<gene>
    <name evidence="6" type="primary">AVEN_207438_1</name>
    <name evidence="6" type="ORF">NPIL_214581</name>
</gene>
<dbReference type="Proteomes" id="UP000887013">
    <property type="component" value="Unassembled WGS sequence"/>
</dbReference>
<proteinExistence type="predicted"/>
<name>A0A8X6U6V5_NEPPI</name>
<keyword evidence="3" id="KW-0862">Zinc</keyword>
<sequence length="1361" mass="155426">MDSSAYSNLPSTDQNLKKSRGLSIVKIATQKPNQRATDLLENCKRWGVKVYHVEKILSKVKKLKNMISTELVKDLLKKKEHKVQEQPPDARKLLPPFIKIEDIKRIYKPIFREFPSWTEVIDPTLSYNISQLHKQFKKTGNLIQATRPVFGEISVNVQTVPDVTKTSRTKSYTKLTDTGLPASNSTISTVSTTVHAKGKTKENNLHIFKMKNGHIRAKTFYCEICHKNYLNLDEHIKTQKHKNFMSDPLNFLPIQNVLASLPKREDLLLSKLVADYESFDMSYGIRDYLEYPLIQKYDSSIQNFAKSKIEKIHDTCSDIFINGISNSDNSLATEPYSFLDPEVISPSCSSPDSVALPFLQDSIEKCEQPSQHYVGVSRDLAASRKRSLDLENLELAENVNLTEILQDATSMVAENNCSSTAVETLEKVTLLASDFTVRNSDSAINVIDVNAKENEMDENWKPLVRSAIKRKVPCMNSELNRYQICSKAFENSPVKRKKSKKTKLFYNKNQNSTCSSNSCDEITPTLFFKSCMFNNNISNVNTESVPLKNSCENHPSNLQDSMSEQSMNPNCFENYSDHISALKRKTENKTEPKQDAYRTCSQTVFTHEMEDTNLFSNREKKKESSVLKFKKGLLFCNRSNNAVIDDLHTQNNLLSEELENSDNKQSLYIDPALPNKTEAYKEPVAETLNICDERRKFKQMFLSKKEIFDRHFSSQLHSDTSNDSGICMQVIPFKSSKLHSSFEQCIEKEPCLSNSAKYFDVRKQDYPIDIITIPSFNILADASNVHDPESEENFEFQDAAHSDKNEIQVSSTSFVPNICISDFKDSLSCSISAASKIEPNFDCSSCTTFKNFVVDEKNIQHDSFMEKTEPIAFQISVNNSDNQLKNVNFASKKYALLNKQVTVHKLNTSNVVYCPKMWYIAEFNISEKYAPCNITNDFIDESKYISLSISNLQVLHICDVDFQTCLLLYNLKHCFVGNEISIKGSSKFQDYSISVDFEPNISPVKKQNMISHFSLQKLSHVYGKRDKWNLLLLKVQNGKISEIIDMIMSKCGELVYTDICNALKSNQHKHDSSYMAMMFPVVNKKNYRDSNCSEKCCQNNCYHIPDNYPTIFFLNDQINNELMNYPFVNDEPLNLCLKERGENKEISSFQPALPFSCGSLCLHPYKCESLNISFFDMMHSELIPPILKDPSDSEFCSSIGLNSSICKEHIHNCTDPYFDEIMQVHQLLYHEHQGVDLISLCCSEYESSKRTAHSFETSCIKCSHHKTDNLECIKYNSVDTSGCMHENPLSLVSKRNYPEQSNISVDEAARGQDNYNENTEHSSEYVVIEEADYDSSSEDEWEPLRSEVDSLCHSLCNEDSD</sequence>
<accession>A0A8X6U6V5</accession>